<protein>
    <recommendedName>
        <fullName evidence="3">HNH endonuclease</fullName>
    </recommendedName>
</protein>
<comment type="caution">
    <text evidence="1">The sequence shown here is derived from an EMBL/GenBank/DDBJ whole genome shotgun (WGS) entry which is preliminary data.</text>
</comment>
<proteinExistence type="predicted"/>
<dbReference type="Proteomes" id="UP001183809">
    <property type="component" value="Unassembled WGS sequence"/>
</dbReference>
<sequence>MNKHLEAAQNAVPEIVDYERRKALVDAKLSELPSTGSPDDAARAVAADAVNTYLDTGKWPADAEERARAAYTDAVAADAIAGELVSLRSQFVSGHELKRIVLSHAPEILVHLDGQLQNVLEAVRKELGALGGVRTAEDAVNASRAALEAYRRVVALVPELSGIREAAWTMLARTVDITGPASPLAHAKRDGWGHVRGTAVPDAHVDDVAAGRFTLDHLVWLAQEPDSHVPTDASEFIEARQARRAALTDDGSTPREDNPYGDAPLIIDMTTVRSRNE</sequence>
<gene>
    <name evidence="1" type="ORF">RM764_44565</name>
</gene>
<evidence type="ECO:0008006" key="3">
    <source>
        <dbReference type="Google" id="ProtNLM"/>
    </source>
</evidence>
<name>A0ABU2U9K3_9ACTN</name>
<evidence type="ECO:0000313" key="2">
    <source>
        <dbReference type="Proteomes" id="UP001183809"/>
    </source>
</evidence>
<accession>A0ABU2U9K3</accession>
<dbReference type="EMBL" id="JAVREY010000142">
    <property type="protein sequence ID" value="MDT0469923.1"/>
    <property type="molecule type" value="Genomic_DNA"/>
</dbReference>
<evidence type="ECO:0000313" key="1">
    <source>
        <dbReference type="EMBL" id="MDT0469923.1"/>
    </source>
</evidence>
<organism evidence="1 2">
    <name type="scientific">Streptomyces gibsoniae</name>
    <dbReference type="NCBI Taxonomy" id="3075529"/>
    <lineage>
        <taxon>Bacteria</taxon>
        <taxon>Bacillati</taxon>
        <taxon>Actinomycetota</taxon>
        <taxon>Actinomycetes</taxon>
        <taxon>Kitasatosporales</taxon>
        <taxon>Streptomycetaceae</taxon>
        <taxon>Streptomyces</taxon>
    </lineage>
</organism>
<keyword evidence="2" id="KW-1185">Reference proteome</keyword>
<reference evidence="2" key="1">
    <citation type="submission" date="2023-07" db="EMBL/GenBank/DDBJ databases">
        <title>30 novel species of actinomycetes from the DSMZ collection.</title>
        <authorList>
            <person name="Nouioui I."/>
        </authorList>
    </citation>
    <scope>NUCLEOTIDE SEQUENCE [LARGE SCALE GENOMIC DNA]</scope>
    <source>
        <strain evidence="2">DSM 41699</strain>
    </source>
</reference>
<dbReference type="RefSeq" id="WP_311701344.1">
    <property type="nucleotide sequence ID" value="NZ_JAVREY010000142.1"/>
</dbReference>